<organism evidence="1 2">
    <name type="scientific">Cucumis sativus</name>
    <name type="common">Cucumber</name>
    <dbReference type="NCBI Taxonomy" id="3659"/>
    <lineage>
        <taxon>Eukaryota</taxon>
        <taxon>Viridiplantae</taxon>
        <taxon>Streptophyta</taxon>
        <taxon>Embryophyta</taxon>
        <taxon>Tracheophyta</taxon>
        <taxon>Spermatophyta</taxon>
        <taxon>Magnoliopsida</taxon>
        <taxon>eudicotyledons</taxon>
        <taxon>Gunneridae</taxon>
        <taxon>Pentapetalae</taxon>
        <taxon>rosids</taxon>
        <taxon>fabids</taxon>
        <taxon>Cucurbitales</taxon>
        <taxon>Cucurbitaceae</taxon>
        <taxon>Benincaseae</taxon>
        <taxon>Cucumis</taxon>
    </lineage>
</organism>
<accession>A0A0A0LWY5</accession>
<reference evidence="1 2" key="1">
    <citation type="journal article" date="2009" name="Nat. Genet.">
        <title>The genome of the cucumber, Cucumis sativus L.</title>
        <authorList>
            <person name="Huang S."/>
            <person name="Li R."/>
            <person name="Zhang Z."/>
            <person name="Li L."/>
            <person name="Gu X."/>
            <person name="Fan W."/>
            <person name="Lucas W.J."/>
            <person name="Wang X."/>
            <person name="Xie B."/>
            <person name="Ni P."/>
            <person name="Ren Y."/>
            <person name="Zhu H."/>
            <person name="Li J."/>
            <person name="Lin K."/>
            <person name="Jin W."/>
            <person name="Fei Z."/>
            <person name="Li G."/>
            <person name="Staub J."/>
            <person name="Kilian A."/>
            <person name="van der Vossen E.A."/>
            <person name="Wu Y."/>
            <person name="Guo J."/>
            <person name="He J."/>
            <person name="Jia Z."/>
            <person name="Ren Y."/>
            <person name="Tian G."/>
            <person name="Lu Y."/>
            <person name="Ruan J."/>
            <person name="Qian W."/>
            <person name="Wang M."/>
            <person name="Huang Q."/>
            <person name="Li B."/>
            <person name="Xuan Z."/>
            <person name="Cao J."/>
            <person name="Asan"/>
            <person name="Wu Z."/>
            <person name="Zhang J."/>
            <person name="Cai Q."/>
            <person name="Bai Y."/>
            <person name="Zhao B."/>
            <person name="Han Y."/>
            <person name="Li Y."/>
            <person name="Li X."/>
            <person name="Wang S."/>
            <person name="Shi Q."/>
            <person name="Liu S."/>
            <person name="Cho W.K."/>
            <person name="Kim J.Y."/>
            <person name="Xu Y."/>
            <person name="Heller-Uszynska K."/>
            <person name="Miao H."/>
            <person name="Cheng Z."/>
            <person name="Zhang S."/>
            <person name="Wu J."/>
            <person name="Yang Y."/>
            <person name="Kang H."/>
            <person name="Li M."/>
            <person name="Liang H."/>
            <person name="Ren X."/>
            <person name="Shi Z."/>
            <person name="Wen M."/>
            <person name="Jian M."/>
            <person name="Yang H."/>
            <person name="Zhang G."/>
            <person name="Yang Z."/>
            <person name="Chen R."/>
            <person name="Liu S."/>
            <person name="Li J."/>
            <person name="Ma L."/>
            <person name="Liu H."/>
            <person name="Zhou Y."/>
            <person name="Zhao J."/>
            <person name="Fang X."/>
            <person name="Li G."/>
            <person name="Fang L."/>
            <person name="Li Y."/>
            <person name="Liu D."/>
            <person name="Zheng H."/>
            <person name="Zhang Y."/>
            <person name="Qin N."/>
            <person name="Li Z."/>
            <person name="Yang G."/>
            <person name="Yang S."/>
            <person name="Bolund L."/>
            <person name="Kristiansen K."/>
            <person name="Zheng H."/>
            <person name="Li S."/>
            <person name="Zhang X."/>
            <person name="Yang H."/>
            <person name="Wang J."/>
            <person name="Sun R."/>
            <person name="Zhang B."/>
            <person name="Jiang S."/>
            <person name="Wang J."/>
            <person name="Du Y."/>
            <person name="Li S."/>
        </authorList>
    </citation>
    <scope>NUCLEOTIDE SEQUENCE [LARGE SCALE GENOMIC DNA]</scope>
    <source>
        <strain evidence="2">cv. 9930</strain>
    </source>
</reference>
<sequence length="114" mass="13086">MIGISEVATAPEKIRATEKWFSCLRRIHRRRLRNARVRNSRQRHGNDCNFSLIFKTLFKAPSYSVDAVKSTVPEADYVWDDYINVGFLARAFNLLLGDENAGDVALHCLGCERR</sequence>
<keyword evidence="2" id="KW-1185">Reference proteome</keyword>
<reference evidence="1 2" key="3">
    <citation type="journal article" date="2010" name="BMC Genomics">
        <title>Transcriptome sequencing and comparative analysis of cucumber flowers with different sex types.</title>
        <authorList>
            <person name="Guo S."/>
            <person name="Zheng Y."/>
            <person name="Joung J.G."/>
            <person name="Liu S."/>
            <person name="Zhang Z."/>
            <person name="Crasta O.R."/>
            <person name="Sobral B.W."/>
            <person name="Xu Y."/>
            <person name="Huang S."/>
            <person name="Fei Z."/>
        </authorList>
    </citation>
    <scope>NUCLEOTIDE SEQUENCE [LARGE SCALE GENOMIC DNA]</scope>
    <source>
        <strain evidence="2">cv. 9930</strain>
    </source>
</reference>
<dbReference type="Proteomes" id="UP000029981">
    <property type="component" value="Chromosome 1"/>
</dbReference>
<dbReference type="EMBL" id="CM002922">
    <property type="protein sequence ID" value="KGN66293.1"/>
    <property type="molecule type" value="Genomic_DNA"/>
</dbReference>
<evidence type="ECO:0000313" key="2">
    <source>
        <dbReference type="Proteomes" id="UP000029981"/>
    </source>
</evidence>
<gene>
    <name evidence="1" type="ORF">Csa_1G596430</name>
</gene>
<dbReference type="Gramene" id="KGN66293">
    <property type="protein sequence ID" value="KGN66293"/>
    <property type="gene ID" value="Csa_1G596430"/>
</dbReference>
<evidence type="ECO:0000313" key="1">
    <source>
        <dbReference type="EMBL" id="KGN66293.1"/>
    </source>
</evidence>
<protein>
    <submittedName>
        <fullName evidence="1">Uncharacterized protein</fullName>
    </submittedName>
</protein>
<proteinExistence type="predicted"/>
<reference evidence="1 2" key="2">
    <citation type="journal article" date="2009" name="PLoS ONE">
        <title>An integrated genetic and cytogenetic map of the cucumber genome.</title>
        <authorList>
            <person name="Ren Y."/>
            <person name="Zhang Z."/>
            <person name="Liu J."/>
            <person name="Staub J.E."/>
            <person name="Han Y."/>
            <person name="Cheng Z."/>
            <person name="Li X."/>
            <person name="Lu J."/>
            <person name="Miao H."/>
            <person name="Kang H."/>
            <person name="Xie B."/>
            <person name="Gu X."/>
            <person name="Wang X."/>
            <person name="Du Y."/>
            <person name="Jin W."/>
            <person name="Huang S."/>
        </authorList>
    </citation>
    <scope>NUCLEOTIDE SEQUENCE [LARGE SCALE GENOMIC DNA]</scope>
    <source>
        <strain evidence="2">cv. 9930</strain>
    </source>
</reference>
<dbReference type="AlphaFoldDB" id="A0A0A0LWY5"/>
<reference evidence="1 2" key="4">
    <citation type="journal article" date="2011" name="BMC Genomics">
        <title>RNA-Seq improves annotation of protein-coding genes in the cucumber genome.</title>
        <authorList>
            <person name="Li Z."/>
            <person name="Zhang Z."/>
            <person name="Yan P."/>
            <person name="Huang S."/>
            <person name="Fei Z."/>
            <person name="Lin K."/>
        </authorList>
    </citation>
    <scope>NUCLEOTIDE SEQUENCE [LARGE SCALE GENOMIC DNA]</scope>
    <source>
        <strain evidence="2">cv. 9930</strain>
    </source>
</reference>
<name>A0A0A0LWY5_CUCSA</name>